<dbReference type="Gene3D" id="3.40.50.300">
    <property type="entry name" value="P-loop containing nucleotide triphosphate hydrolases"/>
    <property type="match status" value="1"/>
</dbReference>
<dbReference type="InterPro" id="IPR001806">
    <property type="entry name" value="Small_GTPase"/>
</dbReference>
<dbReference type="SUPFAM" id="SSF52540">
    <property type="entry name" value="P-loop containing nucleoside triphosphate hydrolases"/>
    <property type="match status" value="1"/>
</dbReference>
<evidence type="ECO:0000313" key="3">
    <source>
        <dbReference type="EMBL" id="KAJ8413807.1"/>
    </source>
</evidence>
<dbReference type="InterPro" id="IPR027417">
    <property type="entry name" value="P-loop_NTPase"/>
</dbReference>
<feature type="compositionally biased region" description="Low complexity" evidence="2">
    <location>
        <begin position="347"/>
        <end position="359"/>
    </location>
</feature>
<feature type="compositionally biased region" description="Basic and acidic residues" evidence="2">
    <location>
        <begin position="674"/>
        <end position="693"/>
    </location>
</feature>
<feature type="compositionally biased region" description="Low complexity" evidence="2">
    <location>
        <begin position="396"/>
        <end position="405"/>
    </location>
</feature>
<evidence type="ECO:0008006" key="5">
    <source>
        <dbReference type="Google" id="ProtNLM"/>
    </source>
</evidence>
<reference evidence="3" key="1">
    <citation type="journal article" date="2023" name="Science">
        <title>Genome structures resolve the early diversification of teleost fishes.</title>
        <authorList>
            <person name="Parey E."/>
            <person name="Louis A."/>
            <person name="Montfort J."/>
            <person name="Bouchez O."/>
            <person name="Roques C."/>
            <person name="Iampietro C."/>
            <person name="Lluch J."/>
            <person name="Castinel A."/>
            <person name="Donnadieu C."/>
            <person name="Desvignes T."/>
            <person name="Floi Bucao C."/>
            <person name="Jouanno E."/>
            <person name="Wen M."/>
            <person name="Mejri S."/>
            <person name="Dirks R."/>
            <person name="Jansen H."/>
            <person name="Henkel C."/>
            <person name="Chen W.J."/>
            <person name="Zahm M."/>
            <person name="Cabau C."/>
            <person name="Klopp C."/>
            <person name="Thompson A.W."/>
            <person name="Robinson-Rechavi M."/>
            <person name="Braasch I."/>
            <person name="Lecointre G."/>
            <person name="Bobe J."/>
            <person name="Postlethwait J.H."/>
            <person name="Berthelot C."/>
            <person name="Roest Crollius H."/>
            <person name="Guiguen Y."/>
        </authorList>
    </citation>
    <scope>NUCLEOTIDE SEQUENCE</scope>
    <source>
        <strain evidence="3">NC1722</strain>
    </source>
</reference>
<evidence type="ECO:0000256" key="1">
    <source>
        <dbReference type="ARBA" id="ARBA00022741"/>
    </source>
</evidence>
<dbReference type="AlphaFoldDB" id="A0AAD7T3N6"/>
<protein>
    <recommendedName>
        <fullName evidence="5">Rab-like protein 6</fullName>
    </recommendedName>
</protein>
<dbReference type="PROSITE" id="PS51419">
    <property type="entry name" value="RAB"/>
    <property type="match status" value="1"/>
</dbReference>
<proteinExistence type="predicted"/>
<dbReference type="Proteomes" id="UP001221898">
    <property type="component" value="Unassembled WGS sequence"/>
</dbReference>
<feature type="compositionally biased region" description="Polar residues" evidence="2">
    <location>
        <begin position="530"/>
        <end position="540"/>
    </location>
</feature>
<dbReference type="GO" id="GO:0005525">
    <property type="term" value="F:GTP binding"/>
    <property type="evidence" value="ECO:0007669"/>
    <property type="project" value="InterPro"/>
</dbReference>
<feature type="compositionally biased region" description="Pro residues" evidence="2">
    <location>
        <begin position="330"/>
        <end position="346"/>
    </location>
</feature>
<dbReference type="PANTHER" id="PTHR14932">
    <property type="entry name" value="RAS GTPASE-RELATED"/>
    <property type="match status" value="1"/>
</dbReference>
<dbReference type="InterPro" id="IPR040385">
    <property type="entry name" value="RABL6"/>
</dbReference>
<feature type="compositionally biased region" description="Low complexity" evidence="2">
    <location>
        <begin position="285"/>
        <end position="315"/>
    </location>
</feature>
<gene>
    <name evidence="3" type="ORF">AAFF_G00064050</name>
</gene>
<dbReference type="Pfam" id="PF08477">
    <property type="entry name" value="Roc"/>
    <property type="match status" value="1"/>
</dbReference>
<dbReference type="GO" id="GO:0005829">
    <property type="term" value="C:cytosol"/>
    <property type="evidence" value="ECO:0007669"/>
    <property type="project" value="TreeGrafter"/>
</dbReference>
<name>A0AAD7T3N6_9TELE</name>
<dbReference type="PANTHER" id="PTHR14932:SF1">
    <property type="entry name" value="RAB-LIKE PROTEIN 6"/>
    <property type="match status" value="1"/>
</dbReference>
<feature type="compositionally biased region" description="Basic and acidic residues" evidence="2">
    <location>
        <begin position="760"/>
        <end position="771"/>
    </location>
</feature>
<dbReference type="GO" id="GO:0003924">
    <property type="term" value="F:GTPase activity"/>
    <property type="evidence" value="ECO:0007669"/>
    <property type="project" value="InterPro"/>
</dbReference>
<dbReference type="SMART" id="SM00175">
    <property type="entry name" value="RAB"/>
    <property type="match status" value="1"/>
</dbReference>
<dbReference type="EMBL" id="JAINUG010000014">
    <property type="protein sequence ID" value="KAJ8413807.1"/>
    <property type="molecule type" value="Genomic_DNA"/>
</dbReference>
<dbReference type="GO" id="GO:0005634">
    <property type="term" value="C:nucleus"/>
    <property type="evidence" value="ECO:0007669"/>
    <property type="project" value="TreeGrafter"/>
</dbReference>
<feature type="compositionally biased region" description="Basic residues" evidence="2">
    <location>
        <begin position="733"/>
        <end position="742"/>
    </location>
</feature>
<comment type="caution">
    <text evidence="3">The sequence shown here is derived from an EMBL/GenBank/DDBJ whole genome shotgun (WGS) entry which is preliminary data.</text>
</comment>
<keyword evidence="4" id="KW-1185">Reference proteome</keyword>
<organism evidence="3 4">
    <name type="scientific">Aldrovandia affinis</name>
    <dbReference type="NCBI Taxonomy" id="143900"/>
    <lineage>
        <taxon>Eukaryota</taxon>
        <taxon>Metazoa</taxon>
        <taxon>Chordata</taxon>
        <taxon>Craniata</taxon>
        <taxon>Vertebrata</taxon>
        <taxon>Euteleostomi</taxon>
        <taxon>Actinopterygii</taxon>
        <taxon>Neopterygii</taxon>
        <taxon>Teleostei</taxon>
        <taxon>Notacanthiformes</taxon>
        <taxon>Halosauridae</taxon>
        <taxon>Aldrovandia</taxon>
    </lineage>
</organism>
<accession>A0AAD7T3N6</accession>
<evidence type="ECO:0000313" key="4">
    <source>
        <dbReference type="Proteomes" id="UP001221898"/>
    </source>
</evidence>
<feature type="region of interest" description="Disordered" evidence="2">
    <location>
        <begin position="277"/>
        <end position="771"/>
    </location>
</feature>
<dbReference type="Pfam" id="PF00071">
    <property type="entry name" value="Ras"/>
    <property type="match status" value="1"/>
</dbReference>
<feature type="compositionally biased region" description="Basic and acidic residues" evidence="2">
    <location>
        <begin position="719"/>
        <end position="732"/>
    </location>
</feature>
<evidence type="ECO:0000256" key="2">
    <source>
        <dbReference type="SAM" id="MobiDB-lite"/>
    </source>
</evidence>
<sequence length="771" mass="84135">MFSALKKLVGSEPGQMRDKNIPAGLQSMNQSLQRRFAKGVQYNMKIVIRGDRNTGKSTLWHRLQGRKFLEEYIPTQEIQVTSIHWNYKTTDDVVKVEVWDVVDKGKGKKRGESLKLENEPQESESELALDAQFLDVYKNCNGVILMFDITKQWTFNYILRELPRVPNHVPVCVLGNHRDMGEHRVILPDDIREFISGLDRPRGSSYIHYAESSMKNGFGLKYLHRFFNIPFLQLQRETLLRQLETNQLDIDAMLEELTVQQETEDQNYDIFLDMMETRGKGYGSPGPANGQSPSSGSQSPIVPPSGASTGSSSPGTPQPPLPAQNLQSPSPSPSPPPPPPAPPVATAPPAAETQPPSQALERPAPCPSPTPPVAAATAAPPQKRSIISRLFGTSSAPEVPAAKPETPAPTPPSSNVQSVDDFMPDDGLDRSFLEDSLPGRAKEKARPAVTADSDSDGEGRGGNPMVAGFQDDLDPDDKEPAMPPPVGMVSSKDVTLSSDEGEGEEQGQGEPVLPVTRDKDLDAGLDSIRSDPSTGRTEAQVSPVVKMSSASVLKAEAPPLAPTPAVAPPAQHGRKKGGAAEAESSDTDPEGPVAKQMLSFVMDDPDFDSEESDTQKNKQFPPQELFPVLDDLSDLTDDEFKPAKVPEPLKPTALSFKSKDDADLFGLGIQEGAPKSKDSSEEQEDKESKQSSKDKKKKKKKTKEEEEKSSKKRHKNKKKEKEEAGTGDEKDKDKKKKKCRTKKPGDLDDLEAFLAGGEGPVKREGGDYEEL</sequence>
<feature type="compositionally biased region" description="Acidic residues" evidence="2">
    <location>
        <begin position="603"/>
        <end position="612"/>
    </location>
</feature>
<dbReference type="PRINTS" id="PR01217">
    <property type="entry name" value="PRICHEXTENSN"/>
</dbReference>
<keyword evidence="1" id="KW-0547">Nucleotide-binding</keyword>